<protein>
    <submittedName>
        <fullName evidence="3">Uncharacterized protein</fullName>
    </submittedName>
</protein>
<comment type="caution">
    <text evidence="3">The sequence shown here is derived from an EMBL/GenBank/DDBJ whole genome shotgun (WGS) entry which is preliminary data.</text>
</comment>
<dbReference type="EMBL" id="BSEC01000001">
    <property type="protein sequence ID" value="GLI94281.1"/>
    <property type="molecule type" value="Genomic_DNA"/>
</dbReference>
<organism evidence="3 4">
    <name type="scientific">Methylocystis echinoides</name>
    <dbReference type="NCBI Taxonomy" id="29468"/>
    <lineage>
        <taxon>Bacteria</taxon>
        <taxon>Pseudomonadati</taxon>
        <taxon>Pseudomonadota</taxon>
        <taxon>Alphaproteobacteria</taxon>
        <taxon>Hyphomicrobiales</taxon>
        <taxon>Methylocystaceae</taxon>
        <taxon>Methylocystis</taxon>
    </lineage>
</organism>
<dbReference type="AlphaFoldDB" id="A0A9W6LTA0"/>
<dbReference type="Proteomes" id="UP001144323">
    <property type="component" value="Unassembled WGS sequence"/>
</dbReference>
<name>A0A9W6LTA0_9HYPH</name>
<accession>A0A9W6LTA0</accession>
<feature type="region of interest" description="Disordered" evidence="1">
    <location>
        <begin position="48"/>
        <end position="99"/>
    </location>
</feature>
<evidence type="ECO:0000256" key="1">
    <source>
        <dbReference type="SAM" id="MobiDB-lite"/>
    </source>
</evidence>
<keyword evidence="2" id="KW-0732">Signal</keyword>
<sequence>MKLGKAGFCMVAFAFCIASGARAATSEGDAAPLSQEAPKVFQLAKGSPASKAFGNPFKTPSEIDFEPTGSISNKGKKPPAADELTDTPAETAPPAKKRN</sequence>
<evidence type="ECO:0000256" key="2">
    <source>
        <dbReference type="SAM" id="SignalP"/>
    </source>
</evidence>
<gene>
    <name evidence="3" type="ORF">LMG27198_32730</name>
</gene>
<proteinExistence type="predicted"/>
<dbReference type="RefSeq" id="WP_281804285.1">
    <property type="nucleotide sequence ID" value="NZ_BSEC01000001.1"/>
</dbReference>
<reference evidence="3" key="1">
    <citation type="journal article" date="2023" name="Int. J. Syst. Evol. Microbiol.">
        <title>Methylocystis iwaonis sp. nov., a type II methane-oxidizing bacterium from surface soil of a rice paddy field in Japan, and emended description of the genus Methylocystis (ex Whittenbury et al. 1970) Bowman et al. 1993.</title>
        <authorList>
            <person name="Kaise H."/>
            <person name="Sawadogo J.B."/>
            <person name="Alam M.S."/>
            <person name="Ueno C."/>
            <person name="Dianou D."/>
            <person name="Shinjo R."/>
            <person name="Asakawa S."/>
        </authorList>
    </citation>
    <scope>NUCLEOTIDE SEQUENCE</scope>
    <source>
        <strain evidence="3">LMG27198</strain>
    </source>
</reference>
<keyword evidence="4" id="KW-1185">Reference proteome</keyword>
<feature type="signal peptide" evidence="2">
    <location>
        <begin position="1"/>
        <end position="23"/>
    </location>
</feature>
<evidence type="ECO:0000313" key="4">
    <source>
        <dbReference type="Proteomes" id="UP001144323"/>
    </source>
</evidence>
<evidence type="ECO:0000313" key="3">
    <source>
        <dbReference type="EMBL" id="GLI94281.1"/>
    </source>
</evidence>
<feature type="chain" id="PRO_5040980870" evidence="2">
    <location>
        <begin position="24"/>
        <end position="99"/>
    </location>
</feature>